<dbReference type="GO" id="GO:0004144">
    <property type="term" value="F:diacylglycerol O-acyltransferase activity"/>
    <property type="evidence" value="ECO:0007669"/>
    <property type="project" value="UniProtKB-EC"/>
</dbReference>
<evidence type="ECO:0000256" key="4">
    <source>
        <dbReference type="ARBA" id="ARBA00005189"/>
    </source>
</evidence>
<dbReference type="GO" id="GO:0005886">
    <property type="term" value="C:plasma membrane"/>
    <property type="evidence" value="ECO:0007669"/>
    <property type="project" value="UniProtKB-SubCell"/>
</dbReference>
<comment type="subcellular location">
    <subcellularLocation>
        <location evidence="1">Cell membrane</location>
        <topology evidence="1">Single-pass membrane protein</topology>
    </subcellularLocation>
    <subcellularLocation>
        <location evidence="2">Endoplasmic reticulum membrane</location>
    </subcellularLocation>
</comment>
<dbReference type="InterPro" id="IPR009721">
    <property type="entry name" value="O-acyltransferase_WSD1_C"/>
</dbReference>
<dbReference type="SUPFAM" id="SSF52777">
    <property type="entry name" value="CoA-dependent acyltransferases"/>
    <property type="match status" value="1"/>
</dbReference>
<protein>
    <submittedName>
        <fullName evidence="14">O-acyltransferase WSD1-like</fullName>
    </submittedName>
</protein>
<evidence type="ECO:0000256" key="3">
    <source>
        <dbReference type="ARBA" id="ARBA00004771"/>
    </source>
</evidence>
<dbReference type="PANTHER" id="PTHR31650">
    <property type="entry name" value="O-ACYLTRANSFERASE (WSD1-LIKE) FAMILY PROTEIN"/>
    <property type="match status" value="1"/>
</dbReference>
<evidence type="ECO:0000256" key="5">
    <source>
        <dbReference type="ARBA" id="ARBA00022679"/>
    </source>
</evidence>
<dbReference type="RefSeq" id="XP_022763881.1">
    <property type="nucleotide sequence ID" value="XM_022908146.1"/>
</dbReference>
<evidence type="ECO:0000256" key="9">
    <source>
        <dbReference type="ARBA" id="ARBA00047604"/>
    </source>
</evidence>
<evidence type="ECO:0000256" key="6">
    <source>
        <dbReference type="ARBA" id="ARBA00022824"/>
    </source>
</evidence>
<dbReference type="InterPro" id="IPR023213">
    <property type="entry name" value="CAT-like_dom_sf"/>
</dbReference>
<dbReference type="InterPro" id="IPR045034">
    <property type="entry name" value="O-acyltransferase_WSD1-like"/>
</dbReference>
<keyword evidence="13" id="KW-1185">Reference proteome</keyword>
<evidence type="ECO:0000256" key="1">
    <source>
        <dbReference type="ARBA" id="ARBA00004162"/>
    </source>
</evidence>
<comment type="similarity">
    <text evidence="8">In the N-terminal section; belongs to the long-chain O-acyltransferase family.</text>
</comment>
<evidence type="ECO:0000313" key="14">
    <source>
        <dbReference type="RefSeq" id="XP_022763881.1"/>
    </source>
</evidence>
<dbReference type="OrthoDB" id="619536at2759"/>
<keyword evidence="6" id="KW-0256">Endoplasmic reticulum</keyword>
<name>A0A6P6AGF8_DURZI</name>
<dbReference type="InterPro" id="IPR004255">
    <property type="entry name" value="O-acyltransferase_WSD1_N"/>
</dbReference>
<dbReference type="AlphaFoldDB" id="A0A6P6AGF8"/>
<keyword evidence="5" id="KW-0808">Transferase</keyword>
<evidence type="ECO:0000256" key="8">
    <source>
        <dbReference type="ARBA" id="ARBA00024360"/>
    </source>
</evidence>
<accession>A0A6P6AGF8</accession>
<comment type="catalytic activity">
    <reaction evidence="9">
        <text>a long chain fatty alcohol + a fatty acyl-CoA = a long-chain alcohol wax ester + CoA</text>
        <dbReference type="Rhea" id="RHEA:38443"/>
        <dbReference type="ChEBI" id="CHEBI:17135"/>
        <dbReference type="ChEBI" id="CHEBI:57287"/>
        <dbReference type="ChEBI" id="CHEBI:77636"/>
        <dbReference type="ChEBI" id="CHEBI:235323"/>
        <dbReference type="EC" id="2.3.1.75"/>
    </reaction>
</comment>
<dbReference type="Gene3D" id="3.30.559.10">
    <property type="entry name" value="Chloramphenicol acetyltransferase-like domain"/>
    <property type="match status" value="1"/>
</dbReference>
<evidence type="ECO:0000256" key="2">
    <source>
        <dbReference type="ARBA" id="ARBA00004586"/>
    </source>
</evidence>
<dbReference type="GO" id="GO:0005789">
    <property type="term" value="C:endoplasmic reticulum membrane"/>
    <property type="evidence" value="ECO:0007669"/>
    <property type="project" value="UniProtKB-SubCell"/>
</dbReference>
<feature type="domain" description="O-acyltransferase WSD1 C-terminal" evidence="12">
    <location>
        <begin position="360"/>
        <end position="503"/>
    </location>
</feature>
<evidence type="ECO:0000313" key="13">
    <source>
        <dbReference type="Proteomes" id="UP000515121"/>
    </source>
</evidence>
<dbReference type="GO" id="GO:0019432">
    <property type="term" value="P:triglyceride biosynthetic process"/>
    <property type="evidence" value="ECO:0007669"/>
    <property type="project" value="UniProtKB-UniPathway"/>
</dbReference>
<dbReference type="Pfam" id="PF03007">
    <property type="entry name" value="WS_DGAT_cat"/>
    <property type="match status" value="1"/>
</dbReference>
<sequence>MLQSQSSLAKGLISMDAIEITVNSEEVEEAKIGAVDKASARKDEGAPLSPASLLFLEPGTNCCIIAMVGCKKKLDPGLVKEGLYRNLVKHPRFSSKLVINGGKKKWIQTQVNLDKHVTVPEVDTEMESTSQFIEDYVSNLTTIPLDLSKPLWELHLLNLKTREAEAVGIWRIHHSIGDGMSLISLLFACCRKSSDPEALPTLPKQKQTDHSRNPRRFLWLFSAVWSVLKLLFNTIVDVLHFVATCIFLKDTKTPLKGSSGVEHNPKRIVYRTVSLDDIKLVKAAMGMTVNDVILGVTQAGLSRYLNRKYGEVDRGKGAKQKSNQLPRNIRLRATVLVNIRQSAGIQALADMMNKKSKAKWGNKIGFILIPITIALQNDHPLDYLRGAKATADRKKLSLEAIFTYLASKYTTKLFGSKLSGVLAYRITFNTTMSISNLAGPVEEISFFGHPIAFIAPTVYGQPQALTLHFQSYINKMSIVAAVDPNVIPDPHLLCDDLEESLKIFKHAVLTNNSAC</sequence>
<comment type="catalytic activity">
    <reaction evidence="10">
        <text>an acyl-CoA + a 1,2-diacyl-sn-glycerol = a triacyl-sn-glycerol + CoA</text>
        <dbReference type="Rhea" id="RHEA:10868"/>
        <dbReference type="ChEBI" id="CHEBI:17815"/>
        <dbReference type="ChEBI" id="CHEBI:57287"/>
        <dbReference type="ChEBI" id="CHEBI:58342"/>
        <dbReference type="ChEBI" id="CHEBI:64615"/>
        <dbReference type="EC" id="2.3.1.20"/>
    </reaction>
</comment>
<dbReference type="GO" id="GO:0047196">
    <property type="term" value="F:long-chain-alcohol O-fatty-acyltransferase activity"/>
    <property type="evidence" value="ECO:0007669"/>
    <property type="project" value="UniProtKB-EC"/>
</dbReference>
<dbReference type="PANTHER" id="PTHR31650:SF1">
    <property type="entry name" value="WAX ESTER SYNTHASE_DIACYLGLYCEROL ACYLTRANSFERASE 4-RELATED"/>
    <property type="match status" value="1"/>
</dbReference>
<comment type="pathway">
    <text evidence="3">Glycerolipid metabolism; triacylglycerol biosynthesis.</text>
</comment>
<evidence type="ECO:0000256" key="10">
    <source>
        <dbReference type="ARBA" id="ARBA00048109"/>
    </source>
</evidence>
<comment type="pathway">
    <text evidence="4">Lipid metabolism.</text>
</comment>
<dbReference type="Pfam" id="PF06974">
    <property type="entry name" value="WS_DGAT_C"/>
    <property type="match status" value="1"/>
</dbReference>
<evidence type="ECO:0000259" key="12">
    <source>
        <dbReference type="Pfam" id="PF06974"/>
    </source>
</evidence>
<dbReference type="Proteomes" id="UP000515121">
    <property type="component" value="Unplaced"/>
</dbReference>
<evidence type="ECO:0000256" key="7">
    <source>
        <dbReference type="ARBA" id="ARBA00023315"/>
    </source>
</evidence>
<dbReference type="KEGG" id="dzi:111309193"/>
<gene>
    <name evidence="14" type="primary">LOC111309193</name>
</gene>
<evidence type="ECO:0000259" key="11">
    <source>
        <dbReference type="Pfam" id="PF03007"/>
    </source>
</evidence>
<dbReference type="GeneID" id="111309193"/>
<organism evidence="13 14">
    <name type="scientific">Durio zibethinus</name>
    <name type="common">Durian</name>
    <dbReference type="NCBI Taxonomy" id="66656"/>
    <lineage>
        <taxon>Eukaryota</taxon>
        <taxon>Viridiplantae</taxon>
        <taxon>Streptophyta</taxon>
        <taxon>Embryophyta</taxon>
        <taxon>Tracheophyta</taxon>
        <taxon>Spermatophyta</taxon>
        <taxon>Magnoliopsida</taxon>
        <taxon>eudicotyledons</taxon>
        <taxon>Gunneridae</taxon>
        <taxon>Pentapetalae</taxon>
        <taxon>rosids</taxon>
        <taxon>malvids</taxon>
        <taxon>Malvales</taxon>
        <taxon>Malvaceae</taxon>
        <taxon>Helicteroideae</taxon>
        <taxon>Durio</taxon>
    </lineage>
</organism>
<dbReference type="UniPathway" id="UPA00282"/>
<proteinExistence type="inferred from homology"/>
<feature type="domain" description="O-acyltransferase WSD1-like N-terminal" evidence="11">
    <location>
        <begin position="100"/>
        <end position="293"/>
    </location>
</feature>
<reference evidence="14" key="1">
    <citation type="submission" date="2025-08" db="UniProtKB">
        <authorList>
            <consortium name="RefSeq"/>
        </authorList>
    </citation>
    <scope>IDENTIFICATION</scope>
    <source>
        <tissue evidence="14">Fruit stalk</tissue>
    </source>
</reference>
<keyword evidence="7" id="KW-0012">Acyltransferase</keyword>